<dbReference type="InterPro" id="IPR009057">
    <property type="entry name" value="Homeodomain-like_sf"/>
</dbReference>
<keyword evidence="6" id="KW-0808">Transferase</keyword>
<evidence type="ECO:0000256" key="1">
    <source>
        <dbReference type="ARBA" id="ARBA00004948"/>
    </source>
</evidence>
<dbReference type="GO" id="GO:0003700">
    <property type="term" value="F:DNA-binding transcription factor activity"/>
    <property type="evidence" value="ECO:0007669"/>
    <property type="project" value="InterPro"/>
</dbReference>
<dbReference type="SUPFAM" id="SSF53613">
    <property type="entry name" value="Ribokinase-like"/>
    <property type="match status" value="1"/>
</dbReference>
<dbReference type="Pfam" id="PF12833">
    <property type="entry name" value="HTH_18"/>
    <property type="match status" value="1"/>
</dbReference>
<dbReference type="GO" id="GO:0043565">
    <property type="term" value="F:sequence-specific DNA binding"/>
    <property type="evidence" value="ECO:0007669"/>
    <property type="project" value="InterPro"/>
</dbReference>
<name>A0AAQ1UIN7_9BACT</name>
<dbReference type="EC" id="2.7.1.49" evidence="2"/>
<dbReference type="GO" id="GO:0008972">
    <property type="term" value="F:phosphomethylpyrimidine kinase activity"/>
    <property type="evidence" value="ECO:0007669"/>
    <property type="project" value="InterPro"/>
</dbReference>
<comment type="pathway">
    <text evidence="1">Cofactor biosynthesis; thiamine diphosphate biosynthesis.</text>
</comment>
<protein>
    <recommendedName>
        <fullName evidence="2">hydroxymethylpyrimidine kinase</fullName>
        <ecNumber evidence="2">2.7.1.49</ecNumber>
    </recommendedName>
</protein>
<reference evidence="6 7" key="1">
    <citation type="submission" date="2018-06" db="EMBL/GenBank/DDBJ databases">
        <authorList>
            <consortium name="Pathogen Informatics"/>
            <person name="Doyle S."/>
        </authorList>
    </citation>
    <scope>NUCLEOTIDE SEQUENCE [LARGE SCALE GENOMIC DNA]</scope>
    <source>
        <strain evidence="6 7">NCTC13063</strain>
    </source>
</reference>
<dbReference type="Gene3D" id="3.40.1190.20">
    <property type="match status" value="1"/>
</dbReference>
<dbReference type="Gene3D" id="1.10.10.60">
    <property type="entry name" value="Homeodomain-like"/>
    <property type="match status" value="1"/>
</dbReference>
<dbReference type="InterPro" id="IPR004399">
    <property type="entry name" value="HMP/HMP-P_kinase_dom"/>
</dbReference>
<accession>A0AAQ1UIN7</accession>
<evidence type="ECO:0000256" key="4">
    <source>
        <dbReference type="ARBA" id="ARBA00023163"/>
    </source>
</evidence>
<evidence type="ECO:0000256" key="3">
    <source>
        <dbReference type="ARBA" id="ARBA00023015"/>
    </source>
</evidence>
<dbReference type="CDD" id="cd01169">
    <property type="entry name" value="HMPP_kinase"/>
    <property type="match status" value="1"/>
</dbReference>
<sequence>MSKSEHNFIISEKKCFFATEMVTKCNQPILTITGSDGTGESGVQADIKTMTALGGRAVSAITSITIQNTLGIQQIFDLPAQVVGAQIEAIVNDVEPQVVKIGMIRNVAVLGAIADVLGKYHPQYMVYDPVVSSSRGDTLMDEDVIAQVKNRLLPLCSVVVVKKQDAAAITHREIGNADDAHLAIEQLKAYGCEEVLLLDDEKSLLHGQNNSLASAIAVFLCQGCTKEEAIDKARTFVGQQVMRADNLAGRSSELYNDFLDKVARHYHTNSDVHFFADCLNVSARYLAQVTKRISGQTPKQIIDEYLSEEIGRQLKTTDKTVQEIAYTLGFSSQAHLSKFFKKMKGQSPSEWRRSEK</sequence>
<dbReference type="Proteomes" id="UP000255283">
    <property type="component" value="Unassembled WGS sequence"/>
</dbReference>
<dbReference type="SMART" id="SM00342">
    <property type="entry name" value="HTH_ARAC"/>
    <property type="match status" value="1"/>
</dbReference>
<proteinExistence type="predicted"/>
<dbReference type="PANTHER" id="PTHR20858">
    <property type="entry name" value="PHOSPHOMETHYLPYRIMIDINE KINASE"/>
    <property type="match status" value="1"/>
</dbReference>
<keyword evidence="4" id="KW-0804">Transcription</keyword>
<dbReference type="AlphaFoldDB" id="A0AAQ1UIN7"/>
<evidence type="ECO:0000313" key="7">
    <source>
        <dbReference type="Proteomes" id="UP000255283"/>
    </source>
</evidence>
<dbReference type="PROSITE" id="PS01124">
    <property type="entry name" value="HTH_ARAC_FAMILY_2"/>
    <property type="match status" value="1"/>
</dbReference>
<organism evidence="6 7">
    <name type="scientific">Segatella buccae</name>
    <dbReference type="NCBI Taxonomy" id="28126"/>
    <lineage>
        <taxon>Bacteria</taxon>
        <taxon>Pseudomonadati</taxon>
        <taxon>Bacteroidota</taxon>
        <taxon>Bacteroidia</taxon>
        <taxon>Bacteroidales</taxon>
        <taxon>Prevotellaceae</taxon>
        <taxon>Segatella</taxon>
    </lineage>
</organism>
<keyword evidence="3" id="KW-0805">Transcription regulation</keyword>
<dbReference type="SUPFAM" id="SSF46689">
    <property type="entry name" value="Homeodomain-like"/>
    <property type="match status" value="1"/>
</dbReference>
<dbReference type="Pfam" id="PF08543">
    <property type="entry name" value="Phos_pyr_kin"/>
    <property type="match status" value="1"/>
</dbReference>
<dbReference type="EMBL" id="UGTJ01000001">
    <property type="protein sequence ID" value="SUB80077.1"/>
    <property type="molecule type" value="Genomic_DNA"/>
</dbReference>
<comment type="caution">
    <text evidence="6">The sequence shown here is derived from an EMBL/GenBank/DDBJ whole genome shotgun (WGS) entry which is preliminary data.</text>
</comment>
<keyword evidence="6" id="KW-0418">Kinase</keyword>
<evidence type="ECO:0000313" key="6">
    <source>
        <dbReference type="EMBL" id="SUB80077.1"/>
    </source>
</evidence>
<evidence type="ECO:0000259" key="5">
    <source>
        <dbReference type="PROSITE" id="PS01124"/>
    </source>
</evidence>
<dbReference type="GO" id="GO:0008902">
    <property type="term" value="F:hydroxymethylpyrimidine kinase activity"/>
    <property type="evidence" value="ECO:0007669"/>
    <property type="project" value="UniProtKB-EC"/>
</dbReference>
<dbReference type="GO" id="GO:0005829">
    <property type="term" value="C:cytosol"/>
    <property type="evidence" value="ECO:0007669"/>
    <property type="project" value="TreeGrafter"/>
</dbReference>
<dbReference type="InterPro" id="IPR013749">
    <property type="entry name" value="PM/HMP-P_kinase-1"/>
</dbReference>
<gene>
    <name evidence="6" type="primary">thiD_1</name>
    <name evidence="6" type="ORF">NCTC13063_01357</name>
</gene>
<dbReference type="GO" id="GO:0009228">
    <property type="term" value="P:thiamine biosynthetic process"/>
    <property type="evidence" value="ECO:0007669"/>
    <property type="project" value="InterPro"/>
</dbReference>
<dbReference type="InterPro" id="IPR029056">
    <property type="entry name" value="Ribokinase-like"/>
</dbReference>
<dbReference type="InterPro" id="IPR018060">
    <property type="entry name" value="HTH_AraC"/>
</dbReference>
<feature type="domain" description="HTH araC/xylS-type" evidence="5">
    <location>
        <begin position="256"/>
        <end position="354"/>
    </location>
</feature>
<evidence type="ECO:0000256" key="2">
    <source>
        <dbReference type="ARBA" id="ARBA00012135"/>
    </source>
</evidence>
<dbReference type="PANTHER" id="PTHR20858:SF17">
    <property type="entry name" value="HYDROXYMETHYLPYRIMIDINE_PHOSPHOMETHYLPYRIMIDINE KINASE THI20-RELATED"/>
    <property type="match status" value="1"/>
</dbReference>